<reference evidence="2" key="1">
    <citation type="submission" date="2020-06" db="EMBL/GenBank/DDBJ databases">
        <authorList>
            <person name="Li T."/>
            <person name="Hu X."/>
            <person name="Zhang T."/>
            <person name="Song X."/>
            <person name="Zhang H."/>
            <person name="Dai N."/>
            <person name="Sheng W."/>
            <person name="Hou X."/>
            <person name="Wei L."/>
        </authorList>
    </citation>
    <scope>NUCLEOTIDE SEQUENCE</scope>
    <source>
        <strain evidence="2">KEN1</strain>
        <tissue evidence="2">Leaf</tissue>
    </source>
</reference>
<organism evidence="2">
    <name type="scientific">Sesamum latifolium</name>
    <dbReference type="NCBI Taxonomy" id="2727402"/>
    <lineage>
        <taxon>Eukaryota</taxon>
        <taxon>Viridiplantae</taxon>
        <taxon>Streptophyta</taxon>
        <taxon>Embryophyta</taxon>
        <taxon>Tracheophyta</taxon>
        <taxon>Spermatophyta</taxon>
        <taxon>Magnoliopsida</taxon>
        <taxon>eudicotyledons</taxon>
        <taxon>Gunneridae</taxon>
        <taxon>Pentapetalae</taxon>
        <taxon>asterids</taxon>
        <taxon>lamiids</taxon>
        <taxon>Lamiales</taxon>
        <taxon>Pedaliaceae</taxon>
        <taxon>Sesamum</taxon>
    </lineage>
</organism>
<gene>
    <name evidence="2" type="ORF">Slati_2645100</name>
</gene>
<feature type="compositionally biased region" description="Low complexity" evidence="1">
    <location>
        <begin position="27"/>
        <end position="45"/>
    </location>
</feature>
<feature type="region of interest" description="Disordered" evidence="1">
    <location>
        <begin position="1"/>
        <end position="52"/>
    </location>
</feature>
<accession>A0AAW2VV15</accession>
<feature type="compositionally biased region" description="Polar residues" evidence="1">
    <location>
        <begin position="1"/>
        <end position="24"/>
    </location>
</feature>
<dbReference type="EMBL" id="JACGWN010000009">
    <property type="protein sequence ID" value="KAL0433108.1"/>
    <property type="molecule type" value="Genomic_DNA"/>
</dbReference>
<sequence>MEIPSNPANKQNAFKTSGNTQALQVVTGMPPTSASGGSSPAALTPRIPPLGL</sequence>
<evidence type="ECO:0000313" key="2">
    <source>
        <dbReference type="EMBL" id="KAL0433108.1"/>
    </source>
</evidence>
<name>A0AAW2VV15_9LAMI</name>
<evidence type="ECO:0000256" key="1">
    <source>
        <dbReference type="SAM" id="MobiDB-lite"/>
    </source>
</evidence>
<protein>
    <submittedName>
        <fullName evidence="2">Uncharacterized protein</fullName>
    </submittedName>
</protein>
<dbReference type="AlphaFoldDB" id="A0AAW2VV15"/>
<reference evidence="2" key="2">
    <citation type="journal article" date="2024" name="Plant">
        <title>Genomic evolution and insights into agronomic trait innovations of Sesamum species.</title>
        <authorList>
            <person name="Miao H."/>
            <person name="Wang L."/>
            <person name="Qu L."/>
            <person name="Liu H."/>
            <person name="Sun Y."/>
            <person name="Le M."/>
            <person name="Wang Q."/>
            <person name="Wei S."/>
            <person name="Zheng Y."/>
            <person name="Lin W."/>
            <person name="Duan Y."/>
            <person name="Cao H."/>
            <person name="Xiong S."/>
            <person name="Wang X."/>
            <person name="Wei L."/>
            <person name="Li C."/>
            <person name="Ma Q."/>
            <person name="Ju M."/>
            <person name="Zhao R."/>
            <person name="Li G."/>
            <person name="Mu C."/>
            <person name="Tian Q."/>
            <person name="Mei H."/>
            <person name="Zhang T."/>
            <person name="Gao T."/>
            <person name="Zhang H."/>
        </authorList>
    </citation>
    <scope>NUCLEOTIDE SEQUENCE</scope>
    <source>
        <strain evidence="2">KEN1</strain>
    </source>
</reference>
<proteinExistence type="predicted"/>
<comment type="caution">
    <text evidence="2">The sequence shown here is derived from an EMBL/GenBank/DDBJ whole genome shotgun (WGS) entry which is preliminary data.</text>
</comment>